<dbReference type="InterPro" id="IPR000700">
    <property type="entry name" value="PAS-assoc_C"/>
</dbReference>
<gene>
    <name evidence="4" type="ORF">AT15_00115</name>
</gene>
<reference evidence="4 5" key="1">
    <citation type="submission" date="2014-02" db="EMBL/GenBank/DDBJ databases">
        <title>Kosmotoga genome sequencing.</title>
        <authorList>
            <person name="Pollo S.M."/>
            <person name="Charchuk R."/>
            <person name="Nesbo C.L."/>
        </authorList>
    </citation>
    <scope>NUCLEOTIDE SEQUENCE [LARGE SCALE GENOMIC DNA]</scope>
    <source>
        <strain evidence="4 5">S304</strain>
    </source>
</reference>
<dbReference type="SMART" id="SM00091">
    <property type="entry name" value="PAS"/>
    <property type="match status" value="3"/>
</dbReference>
<dbReference type="Gene3D" id="3.30.450.40">
    <property type="match status" value="1"/>
</dbReference>
<evidence type="ECO:0008006" key="6">
    <source>
        <dbReference type="Google" id="ProtNLM"/>
    </source>
</evidence>
<dbReference type="InterPro" id="IPR000014">
    <property type="entry name" value="PAS"/>
</dbReference>
<dbReference type="InterPro" id="IPR013767">
    <property type="entry name" value="PAS_fold"/>
</dbReference>
<dbReference type="Gene3D" id="3.30.70.270">
    <property type="match status" value="1"/>
</dbReference>
<evidence type="ECO:0000313" key="4">
    <source>
        <dbReference type="EMBL" id="OAA32517.1"/>
    </source>
</evidence>
<dbReference type="SUPFAM" id="SSF55073">
    <property type="entry name" value="Nucleotide cyclase"/>
    <property type="match status" value="1"/>
</dbReference>
<dbReference type="PROSITE" id="PS50112">
    <property type="entry name" value="PAS"/>
    <property type="match status" value="1"/>
</dbReference>
<feature type="domain" description="PAC" evidence="2">
    <location>
        <begin position="192"/>
        <end position="242"/>
    </location>
</feature>
<dbReference type="InterPro" id="IPR052163">
    <property type="entry name" value="DGC-Regulatory_Protein"/>
</dbReference>
<dbReference type="SMART" id="SM00086">
    <property type="entry name" value="PAC"/>
    <property type="match status" value="2"/>
</dbReference>
<feature type="domain" description="GGDEF" evidence="3">
    <location>
        <begin position="570"/>
        <end position="696"/>
    </location>
</feature>
<organism evidence="4 5">
    <name type="scientific">Kosmotoga arenicorallina S304</name>
    <dbReference type="NCBI Taxonomy" id="1453497"/>
    <lineage>
        <taxon>Bacteria</taxon>
        <taxon>Thermotogati</taxon>
        <taxon>Thermotogota</taxon>
        <taxon>Thermotogae</taxon>
        <taxon>Kosmotogales</taxon>
        <taxon>Kosmotogaceae</taxon>
        <taxon>Kosmotoga</taxon>
    </lineage>
</organism>
<sequence>MFERLNPDILRRLFQKQKDALLLFDFEGNLKAWNDSALKIINAGTENLETLSFEDLFTTLQFHETLSCLLNGETEYIHTKAALDNEKTFEIYCELIKNSSFETLILCRLHPAHTPEAEVKSWFDILAETAPMAILIYQNNKWVYANSMAETLSGYSKAELQTMNFWDLVKPNYREFVKEIGGKRQKGERSTKHYELEIVSKDGKTKWLYLTSDTTVYKGKPAGIVVAMDITEQKKTEKALRESEEKFFKYFDMAQVINLVLDKKGIIRLINKKGERLLGLEKKEILGRKWFDFIPDYQKIEVKDTFEKLLKKPSEKEFFENSIVDSKGKERMVSWRNTVIYNQNNEVEAILSSGIDVTKEREMLYQLNKYKNLYEVLLDITSYALKKGWSEKDYQSLLEKIVSVIPEAHAGSAVIKIKDRFHFVASVGYDLETLKKISFSENEVMRYSRQPAFMRFSEIGFRKEDQRNKIFRQIGSMRIKSILIIPIYLEKELVSIIFLDNFDSEEAFDDIELDFARLIKRHMELLLLKVQTESKLLYVSEHDILTGVLNRRAFAKRAKEIIKLSRRYHHSFSVMYLDCNGFKHVNDTYGHDVGDVLLNRICRRIENEIRESDIFARVGGDEFLILLPETTEESAKSLSERIKKSLKEKFVINGYEAKISMSIGISFFPQDSEDVETLIQLADRRMYLSKKNAKTR</sequence>
<dbReference type="Proteomes" id="UP000077339">
    <property type="component" value="Unassembled WGS sequence"/>
</dbReference>
<dbReference type="GO" id="GO:0006355">
    <property type="term" value="P:regulation of DNA-templated transcription"/>
    <property type="evidence" value="ECO:0007669"/>
    <property type="project" value="InterPro"/>
</dbReference>
<dbReference type="NCBIfam" id="TIGR00254">
    <property type="entry name" value="GGDEF"/>
    <property type="match status" value="1"/>
</dbReference>
<evidence type="ECO:0000313" key="5">
    <source>
        <dbReference type="Proteomes" id="UP000077339"/>
    </source>
</evidence>
<dbReference type="SUPFAM" id="SSF55785">
    <property type="entry name" value="PYP-like sensor domain (PAS domain)"/>
    <property type="match status" value="2"/>
</dbReference>
<feature type="domain" description="PAS" evidence="1">
    <location>
        <begin position="243"/>
        <end position="313"/>
    </location>
</feature>
<dbReference type="CDD" id="cd01949">
    <property type="entry name" value="GGDEF"/>
    <property type="match status" value="1"/>
</dbReference>
<evidence type="ECO:0000259" key="3">
    <source>
        <dbReference type="PROSITE" id="PS50887"/>
    </source>
</evidence>
<dbReference type="NCBIfam" id="TIGR00229">
    <property type="entry name" value="sensory_box"/>
    <property type="match status" value="2"/>
</dbReference>
<proteinExistence type="predicted"/>
<dbReference type="AlphaFoldDB" id="A0A176K4C9"/>
<dbReference type="PANTHER" id="PTHR46663:SF2">
    <property type="entry name" value="GGDEF DOMAIN-CONTAINING PROTEIN"/>
    <property type="match status" value="1"/>
</dbReference>
<accession>A0A176K4C9</accession>
<dbReference type="PANTHER" id="PTHR46663">
    <property type="entry name" value="DIGUANYLATE CYCLASE DGCT-RELATED"/>
    <property type="match status" value="1"/>
</dbReference>
<dbReference type="FunFam" id="3.30.70.270:FF:000001">
    <property type="entry name" value="Diguanylate cyclase domain protein"/>
    <property type="match status" value="1"/>
</dbReference>
<dbReference type="PATRIC" id="fig|1453497.3.peg.30"/>
<dbReference type="EMBL" id="JFHK01000001">
    <property type="protein sequence ID" value="OAA32517.1"/>
    <property type="molecule type" value="Genomic_DNA"/>
</dbReference>
<dbReference type="RefSeq" id="WP_068345128.1">
    <property type="nucleotide sequence ID" value="NZ_JFHK01000001.1"/>
</dbReference>
<dbReference type="InterPro" id="IPR043128">
    <property type="entry name" value="Rev_trsase/Diguanyl_cyclase"/>
</dbReference>
<dbReference type="Pfam" id="PF00990">
    <property type="entry name" value="GGDEF"/>
    <property type="match status" value="1"/>
</dbReference>
<dbReference type="InterPro" id="IPR029016">
    <property type="entry name" value="GAF-like_dom_sf"/>
</dbReference>
<dbReference type="InterPro" id="IPR001610">
    <property type="entry name" value="PAC"/>
</dbReference>
<evidence type="ECO:0000259" key="1">
    <source>
        <dbReference type="PROSITE" id="PS50112"/>
    </source>
</evidence>
<dbReference type="SMART" id="SM00267">
    <property type="entry name" value="GGDEF"/>
    <property type="match status" value="1"/>
</dbReference>
<dbReference type="Gene3D" id="3.30.450.20">
    <property type="entry name" value="PAS domain"/>
    <property type="match status" value="2"/>
</dbReference>
<name>A0A176K4C9_9BACT</name>
<dbReference type="PROSITE" id="PS50113">
    <property type="entry name" value="PAC"/>
    <property type="match status" value="2"/>
</dbReference>
<dbReference type="STRING" id="1453497.AT15_00115"/>
<keyword evidence="5" id="KW-1185">Reference proteome</keyword>
<dbReference type="SUPFAM" id="SSF55781">
    <property type="entry name" value="GAF domain-like"/>
    <property type="match status" value="1"/>
</dbReference>
<protein>
    <recommendedName>
        <fullName evidence="6">Diguanylate cyclase</fullName>
    </recommendedName>
</protein>
<dbReference type="InterPro" id="IPR029787">
    <property type="entry name" value="Nucleotide_cyclase"/>
</dbReference>
<dbReference type="CDD" id="cd00130">
    <property type="entry name" value="PAS"/>
    <property type="match status" value="2"/>
</dbReference>
<feature type="domain" description="PAC" evidence="2">
    <location>
        <begin position="317"/>
        <end position="369"/>
    </location>
</feature>
<comment type="caution">
    <text evidence="4">The sequence shown here is derived from an EMBL/GenBank/DDBJ whole genome shotgun (WGS) entry which is preliminary data.</text>
</comment>
<dbReference type="InterPro" id="IPR000160">
    <property type="entry name" value="GGDEF_dom"/>
</dbReference>
<dbReference type="OrthoDB" id="9805474at2"/>
<dbReference type="InterPro" id="IPR035965">
    <property type="entry name" value="PAS-like_dom_sf"/>
</dbReference>
<dbReference type="Pfam" id="PF00989">
    <property type="entry name" value="PAS"/>
    <property type="match status" value="2"/>
</dbReference>
<dbReference type="PROSITE" id="PS50887">
    <property type="entry name" value="GGDEF"/>
    <property type="match status" value="1"/>
</dbReference>
<evidence type="ECO:0000259" key="2">
    <source>
        <dbReference type="PROSITE" id="PS50113"/>
    </source>
</evidence>